<gene>
    <name evidence="2" type="ORF">KGF56_000371</name>
</gene>
<dbReference type="InterPro" id="IPR019410">
    <property type="entry name" value="Methyltransf_16"/>
</dbReference>
<dbReference type="RefSeq" id="XP_049182511.1">
    <property type="nucleotide sequence ID" value="XM_049325053.1"/>
</dbReference>
<organism evidence="2 3">
    <name type="scientific">Candida oxycetoniae</name>
    <dbReference type="NCBI Taxonomy" id="497107"/>
    <lineage>
        <taxon>Eukaryota</taxon>
        <taxon>Fungi</taxon>
        <taxon>Dikarya</taxon>
        <taxon>Ascomycota</taxon>
        <taxon>Saccharomycotina</taxon>
        <taxon>Pichiomycetes</taxon>
        <taxon>Debaryomycetaceae</taxon>
        <taxon>Candida/Lodderomyces clade</taxon>
        <taxon>Candida</taxon>
    </lineage>
</organism>
<feature type="region of interest" description="Disordered" evidence="1">
    <location>
        <begin position="32"/>
        <end position="54"/>
    </location>
</feature>
<dbReference type="PANTHER" id="PTHR14614">
    <property type="entry name" value="HEPATOCELLULAR CARCINOMA-ASSOCIATED ANTIGEN"/>
    <property type="match status" value="1"/>
</dbReference>
<evidence type="ECO:0000313" key="2">
    <source>
        <dbReference type="EMBL" id="KAI3406766.2"/>
    </source>
</evidence>
<sequence>MNFDTQSTCVESPLNNEVADTEKGSQLNVASNNYCCGKKNPESNDDDDDDEEEEDLIQPLHMLDFPILRLQPPYEVLSTILKLLSPEETINFGVFANRDQHFIVDEDEWSVFKNHNVSALELKDAVSWLKLYSIRLNTSKKLARLPLLANSLRINFANEYNAYLTRIISNDLSWISTQAKREEIHAMTSLRLSENCGRMAQPDSIRKIQLPGLERLTSPSVKSIVLKEPSITNDNLGLKTWGSSLILSSRLLRSQRNRYLHGLVLELGSGTGLVGICCCILKFDTTLTDLPQIVPNLESNLKLNNLLGSSENWQGPKIRAEQLDWSNPHTSPIYGEKFDTIVLSDPIYSSHHPQWVVNVLDLFLRNDENSSSVSVLIEIPLRPKFEKERQVLWDLMSEKYEEIECEIEDGFDDFGEMKFCFKKYTRK</sequence>
<proteinExistence type="predicted"/>
<evidence type="ECO:0000256" key="1">
    <source>
        <dbReference type="SAM" id="MobiDB-lite"/>
    </source>
</evidence>
<dbReference type="GO" id="GO:0008757">
    <property type="term" value="F:S-adenosylmethionine-dependent methyltransferase activity"/>
    <property type="evidence" value="ECO:0007669"/>
    <property type="project" value="UniProtKB-ARBA"/>
</dbReference>
<dbReference type="GeneID" id="73377988"/>
<reference evidence="2" key="1">
    <citation type="journal article" date="2022" name="DNA Res.">
        <title>Genome analysis of five recently described species of the CUG-Ser clade uncovers Candida theae as a new hybrid lineage with pathogenic potential in the Candida parapsilosis species complex.</title>
        <authorList>
            <person name="Mixao V."/>
            <person name="Del Olmo V."/>
            <person name="Hegedusova E."/>
            <person name="Saus E."/>
            <person name="Pryszcz L."/>
            <person name="Cillingova A."/>
            <person name="Nosek J."/>
            <person name="Gabaldon T."/>
        </authorList>
    </citation>
    <scope>NUCLEOTIDE SEQUENCE</scope>
    <source>
        <strain evidence="2">CBS 10844</strain>
    </source>
</reference>
<dbReference type="AlphaFoldDB" id="A0AAI9T1U6"/>
<dbReference type="InterPro" id="IPR029063">
    <property type="entry name" value="SAM-dependent_MTases_sf"/>
</dbReference>
<evidence type="ECO:0000313" key="3">
    <source>
        <dbReference type="Proteomes" id="UP001202479"/>
    </source>
</evidence>
<dbReference type="EMBL" id="JAHUZD010000021">
    <property type="protein sequence ID" value="KAI3406766.2"/>
    <property type="molecule type" value="Genomic_DNA"/>
</dbReference>
<dbReference type="Gene3D" id="3.40.50.150">
    <property type="entry name" value="Vaccinia Virus protein VP39"/>
    <property type="match status" value="1"/>
</dbReference>
<keyword evidence="3" id="KW-1185">Reference proteome</keyword>
<name>A0AAI9T1U6_9ASCO</name>
<protein>
    <submittedName>
        <fullName evidence="2">Rrg1</fullName>
    </submittedName>
</protein>
<comment type="caution">
    <text evidence="2">The sequence shown here is derived from an EMBL/GenBank/DDBJ whole genome shotgun (WGS) entry which is preliminary data.</text>
</comment>
<feature type="compositionally biased region" description="Acidic residues" evidence="1">
    <location>
        <begin position="43"/>
        <end position="54"/>
    </location>
</feature>
<dbReference type="PANTHER" id="PTHR14614:SF156">
    <property type="entry name" value="PROTEIN-LYSINE N-METHYLTRANSFERASE EFM2"/>
    <property type="match status" value="1"/>
</dbReference>
<dbReference type="Pfam" id="PF10294">
    <property type="entry name" value="Methyltransf_16"/>
    <property type="match status" value="1"/>
</dbReference>
<dbReference type="SUPFAM" id="SSF53335">
    <property type="entry name" value="S-adenosyl-L-methionine-dependent methyltransferases"/>
    <property type="match status" value="1"/>
</dbReference>
<dbReference type="GO" id="GO:0005829">
    <property type="term" value="C:cytosol"/>
    <property type="evidence" value="ECO:0007669"/>
    <property type="project" value="TreeGrafter"/>
</dbReference>
<accession>A0AAI9T1U6</accession>
<dbReference type="Proteomes" id="UP001202479">
    <property type="component" value="Unassembled WGS sequence"/>
</dbReference>